<keyword evidence="2 4" id="KW-0863">Zinc-finger</keyword>
<proteinExistence type="predicted"/>
<dbReference type="GO" id="GO:0008270">
    <property type="term" value="F:zinc ion binding"/>
    <property type="evidence" value="ECO:0007669"/>
    <property type="project" value="UniProtKB-KW"/>
</dbReference>
<evidence type="ECO:0000256" key="3">
    <source>
        <dbReference type="ARBA" id="ARBA00022833"/>
    </source>
</evidence>
<dbReference type="InterPro" id="IPR002893">
    <property type="entry name" value="Znf_MYND"/>
</dbReference>
<keyword evidence="7" id="KW-1185">Reference proteome</keyword>
<dbReference type="SUPFAM" id="SSF144232">
    <property type="entry name" value="HIT/MYND zinc finger-like"/>
    <property type="match status" value="1"/>
</dbReference>
<evidence type="ECO:0000256" key="1">
    <source>
        <dbReference type="ARBA" id="ARBA00022723"/>
    </source>
</evidence>
<protein>
    <recommendedName>
        <fullName evidence="5">MYND-type domain-containing protein</fullName>
    </recommendedName>
</protein>
<dbReference type="EMBL" id="VDMD01000065">
    <property type="protein sequence ID" value="TRM56590.1"/>
    <property type="molecule type" value="Genomic_DNA"/>
</dbReference>
<dbReference type="Proteomes" id="UP000320762">
    <property type="component" value="Unassembled WGS sequence"/>
</dbReference>
<accession>A0A550BVL1</accession>
<comment type="caution">
    <text evidence="6">The sequence shown here is derived from an EMBL/GenBank/DDBJ whole genome shotgun (WGS) entry which is preliminary data.</text>
</comment>
<dbReference type="Pfam" id="PF01753">
    <property type="entry name" value="zf-MYND"/>
    <property type="match status" value="1"/>
</dbReference>
<evidence type="ECO:0000259" key="5">
    <source>
        <dbReference type="PROSITE" id="PS50865"/>
    </source>
</evidence>
<dbReference type="STRING" id="97359.A0A550BVL1"/>
<evidence type="ECO:0000256" key="4">
    <source>
        <dbReference type="PROSITE-ProRule" id="PRU00134"/>
    </source>
</evidence>
<evidence type="ECO:0000313" key="7">
    <source>
        <dbReference type="Proteomes" id="UP000320762"/>
    </source>
</evidence>
<dbReference type="OrthoDB" id="341421at2759"/>
<dbReference type="AlphaFoldDB" id="A0A550BVL1"/>
<feature type="domain" description="MYND-type" evidence="5">
    <location>
        <begin position="410"/>
        <end position="449"/>
    </location>
</feature>
<evidence type="ECO:0000256" key="2">
    <source>
        <dbReference type="ARBA" id="ARBA00022771"/>
    </source>
</evidence>
<organism evidence="6 7">
    <name type="scientific">Schizophyllum amplum</name>
    <dbReference type="NCBI Taxonomy" id="97359"/>
    <lineage>
        <taxon>Eukaryota</taxon>
        <taxon>Fungi</taxon>
        <taxon>Dikarya</taxon>
        <taxon>Basidiomycota</taxon>
        <taxon>Agaricomycotina</taxon>
        <taxon>Agaricomycetes</taxon>
        <taxon>Agaricomycetidae</taxon>
        <taxon>Agaricales</taxon>
        <taxon>Schizophyllaceae</taxon>
        <taxon>Schizophyllum</taxon>
    </lineage>
</organism>
<name>A0A550BVL1_9AGAR</name>
<gene>
    <name evidence="6" type="ORF">BD626DRAFT_518901</name>
</gene>
<keyword evidence="1" id="KW-0479">Metal-binding</keyword>
<dbReference type="PROSITE" id="PS50865">
    <property type="entry name" value="ZF_MYND_2"/>
    <property type="match status" value="1"/>
</dbReference>
<reference evidence="6 7" key="1">
    <citation type="journal article" date="2019" name="New Phytol.">
        <title>Comparative genomics reveals unique wood-decay strategies and fruiting body development in the Schizophyllaceae.</title>
        <authorList>
            <person name="Almasi E."/>
            <person name="Sahu N."/>
            <person name="Krizsan K."/>
            <person name="Balint B."/>
            <person name="Kovacs G.M."/>
            <person name="Kiss B."/>
            <person name="Cseklye J."/>
            <person name="Drula E."/>
            <person name="Henrissat B."/>
            <person name="Nagy I."/>
            <person name="Chovatia M."/>
            <person name="Adam C."/>
            <person name="LaButti K."/>
            <person name="Lipzen A."/>
            <person name="Riley R."/>
            <person name="Grigoriev I.V."/>
            <person name="Nagy L.G."/>
        </authorList>
    </citation>
    <scope>NUCLEOTIDE SEQUENCE [LARGE SCALE GENOMIC DNA]</scope>
    <source>
        <strain evidence="6 7">NL-1724</strain>
    </source>
</reference>
<sequence length="564" mass="63582">MHWSSLKELTEVLARLQEIAQAKPQAERSRGIRSLIKDALRLLKSDVMEIVLRDPPRTSLVGFTLTNDALCIVSALFAFVVLSNLVNLGYRELWVLPEPEDAVWPRVLQWTGYLLPLNHGLNFSSFTPSSMIPKALDATLCVFDRLGDLPPERARSIVLSGGHNAIHDIVTLWLNGPALIGEIKDSEGEIRLARCCDLLHTVWPVLGKDDEMRAILIVYISRAVKGNTRRLFRTISSHIDALAKQLKSETWTDMDRLLWPATVLAVLPELHGSGFPRCTVRSAITVLRIAINDCTELCQTAHDFLGKLCYHDSRALLIALDHGLFATIVELRATGTCEHTAMSGMAGYISFALSSPSAVRRFHNGLPNDYQNSGRSYHPDDQALLDLANERFTLLEMFDEVWCYLVKCANAKCTSSPSAGLRACPCGEALYCSRTCQRADWNARHKTSCALEFVHGEIVPLKPRDVHFLRFLSHAYLRENHARFVTELKGPPIVTLDLSMRPRCDELQTFSFNTPDMQGGAIVKALYRERTILRSRMFTFYPSQNAEDWQDSDRSENEQDRRMD</sequence>
<evidence type="ECO:0000313" key="6">
    <source>
        <dbReference type="EMBL" id="TRM56590.1"/>
    </source>
</evidence>
<dbReference type="Gene3D" id="6.10.140.2220">
    <property type="match status" value="1"/>
</dbReference>
<keyword evidence="3" id="KW-0862">Zinc</keyword>